<dbReference type="EMBL" id="OU963866">
    <property type="protein sequence ID" value="CAH0390306.1"/>
    <property type="molecule type" value="Genomic_DNA"/>
</dbReference>
<evidence type="ECO:0000259" key="7">
    <source>
        <dbReference type="Pfam" id="PF06441"/>
    </source>
</evidence>
<dbReference type="Proteomes" id="UP001152759">
    <property type="component" value="Chromosome 5"/>
</dbReference>
<dbReference type="PANTHER" id="PTHR21661">
    <property type="entry name" value="EPOXIDE HYDROLASE 1-RELATED"/>
    <property type="match status" value="1"/>
</dbReference>
<dbReference type="PIRSF" id="PIRSF001112">
    <property type="entry name" value="Epoxide_hydrolase"/>
    <property type="match status" value="1"/>
</dbReference>
<keyword evidence="5" id="KW-0058">Aromatic hydrocarbons catabolism</keyword>
<gene>
    <name evidence="8" type="ORF">BEMITA_LOCUS9043</name>
</gene>
<evidence type="ECO:0000256" key="1">
    <source>
        <dbReference type="ARBA" id="ARBA00000221"/>
    </source>
</evidence>
<dbReference type="SUPFAM" id="SSF53474">
    <property type="entry name" value="alpha/beta-Hydrolases"/>
    <property type="match status" value="1"/>
</dbReference>
<evidence type="ECO:0000256" key="2">
    <source>
        <dbReference type="ARBA" id="ARBA00004111"/>
    </source>
</evidence>
<comment type="similarity">
    <text evidence="3">Belongs to the peptidase S33 family.</text>
</comment>
<comment type="catalytic activity">
    <reaction evidence="1">
        <text>1-(4-methoxyphenyl)-N-methyl-N-[(3-methyloxetan-3-yl)methyl]methanamine + H2O = 2-{[(4-methoxybenzyl)(methyl)amino]methyl}-2-methylpropane-1,3-diol</text>
        <dbReference type="Rhea" id="RHEA:55764"/>
        <dbReference type="ChEBI" id="CHEBI:15377"/>
        <dbReference type="ChEBI" id="CHEBI:139161"/>
        <dbReference type="ChEBI" id="CHEBI:139164"/>
        <dbReference type="EC" id="3.3.2.9"/>
    </reaction>
</comment>
<dbReference type="InterPro" id="IPR000639">
    <property type="entry name" value="Epox_hydrolase-like"/>
</dbReference>
<dbReference type="InterPro" id="IPR016292">
    <property type="entry name" value="Epoxide_hydrolase"/>
</dbReference>
<protein>
    <recommendedName>
        <fullName evidence="4">microsomal epoxide hydrolase</fullName>
        <ecNumber evidence="4">3.3.2.9</ecNumber>
    </recommendedName>
</protein>
<dbReference type="EC" id="3.3.2.9" evidence="4"/>
<evidence type="ECO:0000313" key="8">
    <source>
        <dbReference type="EMBL" id="CAH0390306.1"/>
    </source>
</evidence>
<evidence type="ECO:0000313" key="9">
    <source>
        <dbReference type="Proteomes" id="UP001152759"/>
    </source>
</evidence>
<dbReference type="InterPro" id="IPR010497">
    <property type="entry name" value="Epoxide_hydro_N"/>
</dbReference>
<comment type="subcellular location">
    <subcellularLocation>
        <location evidence="2">Microsome membrane</location>
        <topology evidence="2">Single-pass membrane protein</topology>
    </subcellularLocation>
</comment>
<evidence type="ECO:0000256" key="4">
    <source>
        <dbReference type="ARBA" id="ARBA00012091"/>
    </source>
</evidence>
<dbReference type="Gene3D" id="3.40.50.1820">
    <property type="entry name" value="alpha/beta hydrolase"/>
    <property type="match status" value="1"/>
</dbReference>
<dbReference type="GO" id="GO:0033961">
    <property type="term" value="F:cis-stilbene-oxide hydrolase activity"/>
    <property type="evidence" value="ECO:0007669"/>
    <property type="project" value="UniProtKB-EC"/>
</dbReference>
<organism evidence="8 9">
    <name type="scientific">Bemisia tabaci</name>
    <name type="common">Sweetpotato whitefly</name>
    <name type="synonym">Aleurodes tabaci</name>
    <dbReference type="NCBI Taxonomy" id="7038"/>
    <lineage>
        <taxon>Eukaryota</taxon>
        <taxon>Metazoa</taxon>
        <taxon>Ecdysozoa</taxon>
        <taxon>Arthropoda</taxon>
        <taxon>Hexapoda</taxon>
        <taxon>Insecta</taxon>
        <taxon>Pterygota</taxon>
        <taxon>Neoptera</taxon>
        <taxon>Paraneoptera</taxon>
        <taxon>Hemiptera</taxon>
        <taxon>Sternorrhyncha</taxon>
        <taxon>Aleyrodoidea</taxon>
        <taxon>Aleyrodidae</taxon>
        <taxon>Aleyrodinae</taxon>
        <taxon>Bemisia</taxon>
    </lineage>
</organism>
<sequence length="498" mass="55985">MSFAQLYIGAGNGFSSLTTRNHSPYSWMFCKAITGVVLAISGYVVLTQLWYAAYPEEIAATLPEDVNWGARQPESLKDDGIRPFTITTSPAVIEHLKFRLNHTKFPHAPLKGVSFEYGFNIDYLKKVRSYWLNSYDWSARLKFLNSLPHFKTIVSGLDIHFIHAKPAASAKNLKVIPILLIHGWPGSIREFYELIPQLITPRKNVDYVFEVVAHPAGFGYSEAAAYSGLATAQIGVIFKKLMNKLGYEKFYVSGGNWGFKIGRDMAIAYPENVLGFHSTMCMDMHLAPVPVVWTAVHVWIGSFIPGFAVAKEDEHRLYPLRDYANWLWTETGYLHLQATKPDTIGTALLDSPIGLAAYLMDKFSSLTNPANRKLPDGGLTKKFTLDALLDNVMIYWTTDSILTAVRLYSEYLSNDYIKLKFDAAPVKVPTACARFPHELVYSPDFRVNRKFKNLVRISKYNDGGLYAAFEEPKIVANDIWTSIPLFLKARQNASSGSS</sequence>
<dbReference type="GO" id="GO:0097176">
    <property type="term" value="P:epoxide metabolic process"/>
    <property type="evidence" value="ECO:0007669"/>
    <property type="project" value="TreeGrafter"/>
</dbReference>
<evidence type="ECO:0000256" key="5">
    <source>
        <dbReference type="ARBA" id="ARBA00022797"/>
    </source>
</evidence>
<dbReference type="AlphaFoldDB" id="A0A9P0ACM9"/>
<dbReference type="PRINTS" id="PR00412">
    <property type="entry name" value="EPOXHYDRLASE"/>
</dbReference>
<feature type="domain" description="Epoxide hydrolase N-terminal" evidence="7">
    <location>
        <begin position="81"/>
        <end position="191"/>
    </location>
</feature>
<keyword evidence="6" id="KW-0378">Hydrolase</keyword>
<proteinExistence type="inferred from homology"/>
<evidence type="ECO:0000256" key="3">
    <source>
        <dbReference type="ARBA" id="ARBA00010088"/>
    </source>
</evidence>
<dbReference type="InterPro" id="IPR029058">
    <property type="entry name" value="AB_hydrolase_fold"/>
</dbReference>
<evidence type="ECO:0000256" key="6">
    <source>
        <dbReference type="ARBA" id="ARBA00022801"/>
    </source>
</evidence>
<name>A0A9P0ACM9_BEMTA</name>
<accession>A0A9P0ACM9</accession>
<keyword evidence="9" id="KW-1185">Reference proteome</keyword>
<reference evidence="8" key="1">
    <citation type="submission" date="2021-12" db="EMBL/GenBank/DDBJ databases">
        <authorList>
            <person name="King R."/>
        </authorList>
    </citation>
    <scope>NUCLEOTIDE SEQUENCE</scope>
</reference>
<dbReference type="PANTHER" id="PTHR21661:SF35">
    <property type="entry name" value="EPOXIDE HYDROLASE"/>
    <property type="match status" value="1"/>
</dbReference>
<dbReference type="Pfam" id="PF06441">
    <property type="entry name" value="EHN"/>
    <property type="match status" value="1"/>
</dbReference>